<dbReference type="RefSeq" id="WP_012871266.1">
    <property type="nucleotide sequence ID" value="NC_013523.1"/>
</dbReference>
<protein>
    <submittedName>
        <fullName evidence="3">Glycine cleavage T protein (Aminomethyl transferase)</fullName>
    </submittedName>
</protein>
<dbReference type="GO" id="GO:0016740">
    <property type="term" value="F:transferase activity"/>
    <property type="evidence" value="ECO:0007669"/>
    <property type="project" value="UniProtKB-KW"/>
</dbReference>
<proteinExistence type="predicted"/>
<organism evidence="3 4">
    <name type="scientific">Sphaerobacter thermophilus (strain ATCC 49802 / DSM 20745 / KCCM 41009 / NCIMB 13125 / S 6022)</name>
    <dbReference type="NCBI Taxonomy" id="479434"/>
    <lineage>
        <taxon>Bacteria</taxon>
        <taxon>Pseudomonadati</taxon>
        <taxon>Thermomicrobiota</taxon>
        <taxon>Thermomicrobia</taxon>
        <taxon>Sphaerobacterales</taxon>
        <taxon>Sphaerobacterineae</taxon>
        <taxon>Sphaerobacteraceae</taxon>
        <taxon>Sphaerobacter</taxon>
    </lineage>
</organism>
<dbReference type="Gene3D" id="3.30.1360.120">
    <property type="entry name" value="Probable tRNA modification gtpase trme, domain 1"/>
    <property type="match status" value="1"/>
</dbReference>
<dbReference type="eggNOG" id="COG0404">
    <property type="taxonomic scope" value="Bacteria"/>
</dbReference>
<dbReference type="PANTHER" id="PTHR43757:SF2">
    <property type="entry name" value="AMINOMETHYLTRANSFERASE, MITOCHONDRIAL"/>
    <property type="match status" value="1"/>
</dbReference>
<dbReference type="Proteomes" id="UP000002027">
    <property type="component" value="Chromosome 1"/>
</dbReference>
<dbReference type="GO" id="GO:0005829">
    <property type="term" value="C:cytosol"/>
    <property type="evidence" value="ECO:0007669"/>
    <property type="project" value="TreeGrafter"/>
</dbReference>
<sequence>MQTPRSLQDIFDSGTNIVDHLFRNPKGTLAIWTATLQPAPHVLPEFTNWQDEQRASVESVALADQSFHMVNFYVRGRDAVRLLERLGVNSFKNFGPGKAKQFVACAPSGHMVGDQILYCLEPETLLLVGLGVDNWVEYHAVTGGYDVTVERDPIYVLNPSGRRTLYRFQIEGPNATALLEAVTGGPLPEIKFFNFVELKIANCPVWVLRHSMTGTPGFELSGPWDDRERVLGALLDAGERFDLKRVGSLAYFPGGLPSGWFAVPLPAIYTGEELRPYREWLPATAMEATLSLGGSFYSPKIEDYYVTPYELGYERIVKFDHDFIGREALERMAGQPHRRKVTLVWNTDDVLELQRAAFFDSDMPAKRLDFPMADYAMWKYDRVQDPHGNIIGVSKYTGYLATEKAVVSLALVPEEYATPGSEVVVVWGDNGGGSRSGPWIERHREFEVRARVAPVPLSRVAQEYWATVKPGR</sequence>
<evidence type="ECO:0000313" key="4">
    <source>
        <dbReference type="Proteomes" id="UP000002027"/>
    </source>
</evidence>
<dbReference type="KEGG" id="sti:Sthe_0782"/>
<feature type="binding site" evidence="1">
    <location>
        <position position="219"/>
    </location>
    <ligand>
        <name>substrate</name>
    </ligand>
</feature>
<dbReference type="InterPro" id="IPR028896">
    <property type="entry name" value="GcvT/YgfZ/DmdA"/>
</dbReference>
<dbReference type="AlphaFoldDB" id="D1C1V2"/>
<keyword evidence="4" id="KW-1185">Reference proteome</keyword>
<accession>D1C1V2</accession>
<dbReference type="InterPro" id="IPR006222">
    <property type="entry name" value="GCVT_N"/>
</dbReference>
<feature type="domain" description="GCVT N-terminal" evidence="2">
    <location>
        <begin position="46"/>
        <end position="250"/>
    </location>
</feature>
<dbReference type="OrthoDB" id="9772660at2"/>
<reference evidence="3 4" key="2">
    <citation type="journal article" date="2010" name="Stand. Genomic Sci.">
        <title>Complete genome sequence of Desulfohalobium retbaense type strain (HR(100)).</title>
        <authorList>
            <person name="Spring S."/>
            <person name="Nolan M."/>
            <person name="Lapidus A."/>
            <person name="Glavina Del Rio T."/>
            <person name="Copeland A."/>
            <person name="Tice H."/>
            <person name="Cheng J.F."/>
            <person name="Lucas S."/>
            <person name="Land M."/>
            <person name="Chen F."/>
            <person name="Bruce D."/>
            <person name="Goodwin L."/>
            <person name="Pitluck S."/>
            <person name="Ivanova N."/>
            <person name="Mavromatis K."/>
            <person name="Mikhailova N."/>
            <person name="Pati A."/>
            <person name="Chen A."/>
            <person name="Palaniappan K."/>
            <person name="Hauser L."/>
            <person name="Chang Y.J."/>
            <person name="Jeffries C.D."/>
            <person name="Munk C."/>
            <person name="Kiss H."/>
            <person name="Chain P."/>
            <person name="Han C."/>
            <person name="Brettin T."/>
            <person name="Detter J.C."/>
            <person name="Schuler E."/>
            <person name="Goker M."/>
            <person name="Rohde M."/>
            <person name="Bristow J."/>
            <person name="Eisen J.A."/>
            <person name="Markowitz V."/>
            <person name="Hugenholtz P."/>
            <person name="Kyrpides N.C."/>
            <person name="Klenk H.P."/>
        </authorList>
    </citation>
    <scope>NUCLEOTIDE SEQUENCE [LARGE SCALE GENOMIC DNA]</scope>
    <source>
        <strain evidence="4">ATCC 49802 / DSM 20745 / S 6022</strain>
    </source>
</reference>
<evidence type="ECO:0000259" key="2">
    <source>
        <dbReference type="Pfam" id="PF01571"/>
    </source>
</evidence>
<dbReference type="InterPro" id="IPR027266">
    <property type="entry name" value="TrmE/GcvT-like"/>
</dbReference>
<dbReference type="EMBL" id="CP001823">
    <property type="protein sequence ID" value="ACZ38219.1"/>
    <property type="molecule type" value="Genomic_DNA"/>
</dbReference>
<dbReference type="Pfam" id="PF01571">
    <property type="entry name" value="GCV_T"/>
    <property type="match status" value="1"/>
</dbReference>
<dbReference type="HOGENOM" id="CLU_046852_1_0_0"/>
<dbReference type="STRING" id="479434.Sthe_0782"/>
<gene>
    <name evidence="3" type="ordered locus">Sthe_0782</name>
</gene>
<reference evidence="4" key="1">
    <citation type="submission" date="2009-11" db="EMBL/GenBank/DDBJ databases">
        <title>The complete chromosome 1 of Sphaerobacter thermophilus DSM 20745.</title>
        <authorList>
            <person name="Lucas S."/>
            <person name="Copeland A."/>
            <person name="Lapidus A."/>
            <person name="Glavina del Rio T."/>
            <person name="Dalin E."/>
            <person name="Tice H."/>
            <person name="Bruce D."/>
            <person name="Goodwin L."/>
            <person name="Pitluck S."/>
            <person name="Kyrpides N."/>
            <person name="Mavromatis K."/>
            <person name="Ivanova N."/>
            <person name="Mikhailova N."/>
            <person name="LaButti K.M."/>
            <person name="Clum A."/>
            <person name="Sun H.I."/>
            <person name="Brettin T."/>
            <person name="Detter J.C."/>
            <person name="Han C."/>
            <person name="Larimer F."/>
            <person name="Land M."/>
            <person name="Hauser L."/>
            <person name="Markowitz V."/>
            <person name="Cheng J.F."/>
            <person name="Hugenholtz P."/>
            <person name="Woyke T."/>
            <person name="Wu D."/>
            <person name="Steenblock K."/>
            <person name="Schneider S."/>
            <person name="Pukall R."/>
            <person name="Goeker M."/>
            <person name="Klenk H.P."/>
            <person name="Eisen J.A."/>
        </authorList>
    </citation>
    <scope>NUCLEOTIDE SEQUENCE [LARGE SCALE GENOMIC DNA]</scope>
    <source>
        <strain evidence="4">ATCC 49802 / DSM 20745 / S 6022</strain>
    </source>
</reference>
<keyword evidence="3" id="KW-0808">Transferase</keyword>
<evidence type="ECO:0000313" key="3">
    <source>
        <dbReference type="EMBL" id="ACZ38219.1"/>
    </source>
</evidence>
<evidence type="ECO:0000256" key="1">
    <source>
        <dbReference type="PIRSR" id="PIRSR006487-1"/>
    </source>
</evidence>
<dbReference type="PANTHER" id="PTHR43757">
    <property type="entry name" value="AMINOMETHYLTRANSFERASE"/>
    <property type="match status" value="1"/>
</dbReference>
<dbReference type="SUPFAM" id="SSF103025">
    <property type="entry name" value="Folate-binding domain"/>
    <property type="match status" value="1"/>
</dbReference>
<name>D1C1V2_SPHTD</name>
<dbReference type="InParanoid" id="D1C1V2"/>